<keyword evidence="7" id="KW-1185">Reference proteome</keyword>
<dbReference type="PANTHER" id="PTHR14387:SF0">
    <property type="entry name" value="DUF2428 DOMAIN-CONTAINING PROTEIN"/>
    <property type="match status" value="1"/>
</dbReference>
<dbReference type="InterPro" id="IPR019442">
    <property type="entry name" value="THADA/TRM732_DUF2428"/>
</dbReference>
<dbReference type="InterPro" id="IPR056842">
    <property type="entry name" value="THADA-like_TPR_C"/>
</dbReference>
<evidence type="ECO:0000313" key="6">
    <source>
        <dbReference type="EMBL" id="KAF2638484.1"/>
    </source>
</evidence>
<keyword evidence="2" id="KW-0819">tRNA processing</keyword>
<protein>
    <submittedName>
        <fullName evidence="6">Uncharacterized protein</fullName>
    </submittedName>
</protein>
<sequence length="1656" mass="184600">MAESIANSDIPVPEKILKDLSRNVAGVIPKFSEKEPALGVKELHAVLGPILDTADSADLLSSHRAAAYNILCAIIEKCQASDIDYAQEALLDDTIWTRLLDIYLARSDNAKGKSTRQVLLVLTGLLLKNEDERSLELQGRAAATFVDIIFQRQDRLKVKPALQALSHFIQKGITSIARLVNIYAELLERSPNSTAKAPDAQSIFLTLLSWIVHHDTSLSAGHLVKNFLSQIRRSEQHMDTSNEDDTLPMWIEPLVATLRLWPDRIQEFKTHVFPHCFLPRFDEYVRFLSYLHFERHVAFVGPVPNQLKTREEHEHNWEDLDEFRILLAAIESGKELGLVKDLDYRICTTIEIHHDAIHLPDNVYGGWPSHPEIVVRLAGLYLLINTSAITKPITGGVFRSLKRNMVHLHADTDANFRRELLSYIQKLFNHLRGSTTTLVKSNHKNANTNQHRLPFPKSSYRYAQSSDKSPIQNPLSESLDFIAWYIKFLEWELRSEASYQRRITAVRALTVVLRSGIDPRIPHHLLSKGAQGQLHWAHGLELANSALIRSLLDLVLDPFDDVRDASLLALRLCLESLPKEEKIAALARIPGFIRRAEAAMLRTGRADQADGVARAYSLLFSSAQTPNTDTDLHYLGQTSSLDVLKQLNQQLKETLAIARSNLMEAVNGRPVHGTFAAIRYIMDQEQFYPEILLLPNSQFSEWKSVHDDITTSFELLWICVANTLCADAPEGHVPEELEEESLDTKEVLSYSWRGLKEASVLLRVIITKAPIGTTDRALITPSGVEMFGNLCFTQLVELRHRGAFSNVAQTFAAFCRRCVSTDISILRKLPEKWYQNTLSTIQAKGDTITRRSGGLPALMAGIVAAEPQPGGKLFAQAMKDLIAEASVDAQSSNIEESRLPQVHALNCIKEFFMTSRLSLASESYMSEGLELAARTLNSKIWPIRNCSLMLFKALIERLLGSDEAQDWKEHEGTRTSRFSYNNYPSLIGILQTLLDPEGPLKESLDTPDSNSPMDLHGAEGVFPALQILRQASPPGESKEAILKSVVKLFGSPHWHLRDMAARTATILYPPSEYPLHINSLLGCYDETANAQHGALLCARYMLTRLLQDIRKLDHETFTGLLNDLVEASHKHMNQFCPVTKAAVLDLVSLCGMAIIKVPTSDPLSDAWTKLTAAISIGPEYDLGPRSADDNVLFQQSLAKVFFVDRVILRPTQLDVMVSKRHQNIGDALILLAADDPDTCSTALETLSDIIQLFTVRGPVVQVSLILLHVFRLVRHANDLEVLSKAQSVLADGLSRDGMTKSVLSLLNKDDLLITIDKLETQCLHCAPSNMRGALHLLGFFLDWTYENYPAQRSKISVNIGQYIRLLRMTMIDTNPFDDRFAAVQSISTLGSIWILDSASKKTGPLLLGLAFVLYDMLNDDDDEIRDVASIATDRLIQAQSSASGIDAAKPVVPVLASHRLTRFLTRDFQMSPDLCKEAVRRLTGALSHASLLDTPFGVIFAQTRKEDTALFATEKQNLYKDDTLDAVLWSRVLSSLPANAIPAPLRSSLTSWVMEALEVLILTSESEVDGALGWTAKSEVFTLGMRVFCAADVILTWETLSPKGSKIRRMLKEFTDAAKETGVHELWVDKAESVVGGSIMNVLKYVKASLGVFKSL</sequence>
<organism evidence="6 7">
    <name type="scientific">Massarina eburnea CBS 473.64</name>
    <dbReference type="NCBI Taxonomy" id="1395130"/>
    <lineage>
        <taxon>Eukaryota</taxon>
        <taxon>Fungi</taxon>
        <taxon>Dikarya</taxon>
        <taxon>Ascomycota</taxon>
        <taxon>Pezizomycotina</taxon>
        <taxon>Dothideomycetes</taxon>
        <taxon>Pleosporomycetidae</taxon>
        <taxon>Pleosporales</taxon>
        <taxon>Massarineae</taxon>
        <taxon>Massarinaceae</taxon>
        <taxon>Massarina</taxon>
    </lineage>
</organism>
<dbReference type="Pfam" id="PF26523">
    <property type="entry name" value="Trm732_C"/>
    <property type="match status" value="1"/>
</dbReference>
<name>A0A6A6RWZ3_9PLEO</name>
<dbReference type="InterPro" id="IPR016024">
    <property type="entry name" value="ARM-type_fold"/>
</dbReference>
<dbReference type="InterPro" id="IPR056843">
    <property type="entry name" value="THADA-like_TPR"/>
</dbReference>
<feature type="domain" description="tRNA (32-2'-O)-methyltransferase regulator THADA-like C-terminal TPR repeats region" evidence="5">
    <location>
        <begin position="944"/>
        <end position="1100"/>
    </location>
</feature>
<reference evidence="6" key="1">
    <citation type="journal article" date="2020" name="Stud. Mycol.">
        <title>101 Dothideomycetes genomes: a test case for predicting lifestyles and emergence of pathogens.</title>
        <authorList>
            <person name="Haridas S."/>
            <person name="Albert R."/>
            <person name="Binder M."/>
            <person name="Bloem J."/>
            <person name="Labutti K."/>
            <person name="Salamov A."/>
            <person name="Andreopoulos B."/>
            <person name="Baker S."/>
            <person name="Barry K."/>
            <person name="Bills G."/>
            <person name="Bluhm B."/>
            <person name="Cannon C."/>
            <person name="Castanera R."/>
            <person name="Culley D."/>
            <person name="Daum C."/>
            <person name="Ezra D."/>
            <person name="Gonzalez J."/>
            <person name="Henrissat B."/>
            <person name="Kuo A."/>
            <person name="Liang C."/>
            <person name="Lipzen A."/>
            <person name="Lutzoni F."/>
            <person name="Magnuson J."/>
            <person name="Mondo S."/>
            <person name="Nolan M."/>
            <person name="Ohm R."/>
            <person name="Pangilinan J."/>
            <person name="Park H.-J."/>
            <person name="Ramirez L."/>
            <person name="Alfaro M."/>
            <person name="Sun H."/>
            <person name="Tritt A."/>
            <person name="Yoshinaga Y."/>
            <person name="Zwiers L.-H."/>
            <person name="Turgeon B."/>
            <person name="Goodwin S."/>
            <person name="Spatafora J."/>
            <person name="Crous P."/>
            <person name="Grigoriev I."/>
        </authorList>
    </citation>
    <scope>NUCLEOTIDE SEQUENCE</scope>
    <source>
        <strain evidence="6">CBS 473.64</strain>
    </source>
</reference>
<dbReference type="SUPFAM" id="SSF48371">
    <property type="entry name" value="ARM repeat"/>
    <property type="match status" value="1"/>
</dbReference>
<comment type="similarity">
    <text evidence="1">Belongs to the THADA family.</text>
</comment>
<feature type="domain" description="DUF2428" evidence="3">
    <location>
        <begin position="705"/>
        <end position="941"/>
    </location>
</feature>
<dbReference type="Pfam" id="PF25150">
    <property type="entry name" value="TPR_Trm732"/>
    <property type="match status" value="1"/>
</dbReference>
<dbReference type="Proteomes" id="UP000799753">
    <property type="component" value="Unassembled WGS sequence"/>
</dbReference>
<dbReference type="Pfam" id="PF10350">
    <property type="entry name" value="DUF2428"/>
    <property type="match status" value="1"/>
</dbReference>
<evidence type="ECO:0000259" key="5">
    <source>
        <dbReference type="Pfam" id="PF25151"/>
    </source>
</evidence>
<dbReference type="GO" id="GO:0030488">
    <property type="term" value="P:tRNA methylation"/>
    <property type="evidence" value="ECO:0007669"/>
    <property type="project" value="TreeGrafter"/>
</dbReference>
<evidence type="ECO:0000313" key="7">
    <source>
        <dbReference type="Proteomes" id="UP000799753"/>
    </source>
</evidence>
<gene>
    <name evidence="6" type="ORF">P280DRAFT_551128</name>
</gene>
<dbReference type="Pfam" id="PF25151">
    <property type="entry name" value="TPR_Trm732_C"/>
    <property type="match status" value="1"/>
</dbReference>
<feature type="domain" description="tRNA (32-2'-O)-methyltransferase regulator THADA-like TPR repeats region" evidence="4">
    <location>
        <begin position="323"/>
        <end position="564"/>
    </location>
</feature>
<evidence type="ECO:0000256" key="2">
    <source>
        <dbReference type="ARBA" id="ARBA00022694"/>
    </source>
</evidence>
<dbReference type="EMBL" id="MU006789">
    <property type="protein sequence ID" value="KAF2638484.1"/>
    <property type="molecule type" value="Genomic_DNA"/>
</dbReference>
<dbReference type="OrthoDB" id="73997at2759"/>
<dbReference type="PANTHER" id="PTHR14387">
    <property type="entry name" value="THADA/DEATH RECEPTOR INTERACTING PROTEIN"/>
    <property type="match status" value="1"/>
</dbReference>
<evidence type="ECO:0000259" key="3">
    <source>
        <dbReference type="Pfam" id="PF10350"/>
    </source>
</evidence>
<evidence type="ECO:0000256" key="1">
    <source>
        <dbReference type="ARBA" id="ARBA00010409"/>
    </source>
</evidence>
<evidence type="ECO:0000259" key="4">
    <source>
        <dbReference type="Pfam" id="PF25150"/>
    </source>
</evidence>
<accession>A0A6A6RWZ3</accession>
<dbReference type="GO" id="GO:0005829">
    <property type="term" value="C:cytosol"/>
    <property type="evidence" value="ECO:0007669"/>
    <property type="project" value="TreeGrafter"/>
</dbReference>
<dbReference type="InterPro" id="IPR051954">
    <property type="entry name" value="tRNA_methyltransferase_THADA"/>
</dbReference>
<proteinExistence type="inferred from homology"/>